<evidence type="ECO:0000313" key="6">
    <source>
        <dbReference type="EMBL" id="RZG63732.1"/>
    </source>
</evidence>
<dbReference type="Gene3D" id="3.20.20.70">
    <property type="entry name" value="Aldolase class I"/>
    <property type="match status" value="1"/>
</dbReference>
<evidence type="ECO:0000256" key="2">
    <source>
        <dbReference type="ARBA" id="ARBA00022691"/>
    </source>
</evidence>
<dbReference type="GO" id="GO:0046872">
    <property type="term" value="F:metal ion binding"/>
    <property type="evidence" value="ECO:0007669"/>
    <property type="project" value="UniProtKB-KW"/>
</dbReference>
<accession>A0A4Q7AP38</accession>
<dbReference type="Proteomes" id="UP000293483">
    <property type="component" value="Unassembled WGS sequence"/>
</dbReference>
<name>A0A4Q7AP38_9GAMM</name>
<keyword evidence="5" id="KW-0411">Iron-sulfur</keyword>
<keyword evidence="3" id="KW-0479">Metal-binding</keyword>
<keyword evidence="4" id="KW-0408">Iron</keyword>
<dbReference type="GO" id="GO:0003824">
    <property type="term" value="F:catalytic activity"/>
    <property type="evidence" value="ECO:0007669"/>
    <property type="project" value="InterPro"/>
</dbReference>
<evidence type="ECO:0000256" key="3">
    <source>
        <dbReference type="ARBA" id="ARBA00022723"/>
    </source>
</evidence>
<reference evidence="6 7" key="1">
    <citation type="submission" date="2019-02" db="EMBL/GenBank/DDBJ databases">
        <title>The Batch Genome Submission of Acinetobacter spp. strains.</title>
        <authorList>
            <person name="Qin J."/>
            <person name="Hu Y."/>
            <person name="Ye H."/>
            <person name="Wei L."/>
            <person name="Feng Y."/>
            <person name="Zong Z."/>
        </authorList>
    </citation>
    <scope>NUCLEOTIDE SEQUENCE [LARGE SCALE GENOMIC DNA]</scope>
    <source>
        <strain evidence="6 7">WCHABo060081</strain>
    </source>
</reference>
<dbReference type="SUPFAM" id="SSF102114">
    <property type="entry name" value="Radical SAM enzymes"/>
    <property type="match status" value="1"/>
</dbReference>
<evidence type="ECO:0000313" key="7">
    <source>
        <dbReference type="Proteomes" id="UP000293483"/>
    </source>
</evidence>
<evidence type="ECO:0000256" key="4">
    <source>
        <dbReference type="ARBA" id="ARBA00023004"/>
    </source>
</evidence>
<keyword evidence="2" id="KW-0949">S-adenosyl-L-methionine</keyword>
<evidence type="ECO:0000256" key="1">
    <source>
        <dbReference type="ARBA" id="ARBA00001966"/>
    </source>
</evidence>
<dbReference type="InterPro" id="IPR013785">
    <property type="entry name" value="Aldolase_TIM"/>
</dbReference>
<comment type="cofactor">
    <cofactor evidence="1">
        <name>[4Fe-4S] cluster</name>
        <dbReference type="ChEBI" id="CHEBI:49883"/>
    </cofactor>
</comment>
<dbReference type="AlphaFoldDB" id="A0A4Q7AP38"/>
<gene>
    <name evidence="6" type="ORF">EXE25_18695</name>
</gene>
<sequence>MKLTDHLLYIDITQICGIGCSFCMYSDKHKGGINLVLTEKSENNLKGLINHNSVKRISISGEGEPLNNIEAFHKLLDFSHKKNEFEFISSGFLPKELMYQFYIDTNNILLKSKSKCNIRLSSDSYHLEKIKHRSHGLSIDWFIKNPESHLSFSFRSIDTDKEFTRNFLVSEAMKFGYHAKIKEINNLTDEIIINENYIFKIDYKNLVKPKDIENDNFLDLKEYISEIELKTNKKFTLGSINVENNGMDVTIKPDGSVFFYGIENIKLGNLNLDDITWENLEHHVENNKLINNLYRIPFIDLIESMKDNIIINEIIRRNNNPYWVMKELETYPEILKEIASND</sequence>
<proteinExistence type="predicted"/>
<dbReference type="GO" id="GO:0051536">
    <property type="term" value="F:iron-sulfur cluster binding"/>
    <property type="evidence" value="ECO:0007669"/>
    <property type="project" value="UniProtKB-KW"/>
</dbReference>
<dbReference type="InterPro" id="IPR007197">
    <property type="entry name" value="rSAM"/>
</dbReference>
<dbReference type="EMBL" id="SGSU01000037">
    <property type="protein sequence ID" value="RZG63732.1"/>
    <property type="molecule type" value="Genomic_DNA"/>
</dbReference>
<dbReference type="SFLD" id="SFLDS00029">
    <property type="entry name" value="Radical_SAM"/>
    <property type="match status" value="1"/>
</dbReference>
<dbReference type="Pfam" id="PF13353">
    <property type="entry name" value="Fer4_12"/>
    <property type="match status" value="1"/>
</dbReference>
<dbReference type="RefSeq" id="WP_130148866.1">
    <property type="nucleotide sequence ID" value="NZ_SGSU01000037.1"/>
</dbReference>
<protein>
    <submittedName>
        <fullName evidence="6">4Fe-4S cluster-binding domain-containing protein</fullName>
    </submittedName>
</protein>
<dbReference type="InterPro" id="IPR058240">
    <property type="entry name" value="rSAM_sf"/>
</dbReference>
<organism evidence="6 7">
    <name type="scientific">Acinetobacter bouvetii</name>
    <dbReference type="NCBI Taxonomy" id="202951"/>
    <lineage>
        <taxon>Bacteria</taxon>
        <taxon>Pseudomonadati</taxon>
        <taxon>Pseudomonadota</taxon>
        <taxon>Gammaproteobacteria</taxon>
        <taxon>Moraxellales</taxon>
        <taxon>Moraxellaceae</taxon>
        <taxon>Acinetobacter</taxon>
    </lineage>
</organism>
<comment type="caution">
    <text evidence="6">The sequence shown here is derived from an EMBL/GenBank/DDBJ whole genome shotgun (WGS) entry which is preliminary data.</text>
</comment>
<evidence type="ECO:0000256" key="5">
    <source>
        <dbReference type="ARBA" id="ARBA00023014"/>
    </source>
</evidence>